<evidence type="ECO:0000256" key="1">
    <source>
        <dbReference type="ARBA" id="ARBA00022801"/>
    </source>
</evidence>
<evidence type="ECO:0000259" key="4">
    <source>
        <dbReference type="Pfam" id="PF20350"/>
    </source>
</evidence>
<name>A0A5W2M0C1_SALET</name>
<dbReference type="InterPro" id="IPR036514">
    <property type="entry name" value="SGNH_hydro_sf"/>
</dbReference>
<feature type="domain" description="DUF6645" evidence="4">
    <location>
        <begin position="519"/>
        <end position="633"/>
    </location>
</feature>
<dbReference type="InterPro" id="IPR052940">
    <property type="entry name" value="Carb_Esterase_6"/>
</dbReference>
<dbReference type="InterPro" id="IPR046587">
    <property type="entry name" value="DUF6645"/>
</dbReference>
<dbReference type="InterPro" id="IPR005181">
    <property type="entry name" value="SASA"/>
</dbReference>
<organism evidence="5">
    <name type="scientific">Salmonella enterica subsp. enterica serovar Lattenkamp</name>
    <dbReference type="NCBI Taxonomy" id="2564671"/>
    <lineage>
        <taxon>Bacteria</taxon>
        <taxon>Pseudomonadati</taxon>
        <taxon>Pseudomonadota</taxon>
        <taxon>Gammaproteobacteria</taxon>
        <taxon>Enterobacterales</taxon>
        <taxon>Enterobacteriaceae</taxon>
        <taxon>Salmonella</taxon>
    </lineage>
</organism>
<proteinExistence type="predicted"/>
<dbReference type="Pfam" id="PF03629">
    <property type="entry name" value="SASA"/>
    <property type="match status" value="1"/>
</dbReference>
<feature type="region of interest" description="Disordered" evidence="2">
    <location>
        <begin position="72"/>
        <end position="99"/>
    </location>
</feature>
<reference evidence="5" key="1">
    <citation type="submission" date="2018-06" db="EMBL/GenBank/DDBJ databases">
        <authorList>
            <person name="Ashton P.M."/>
            <person name="Dallman T."/>
            <person name="Nair S."/>
            <person name="De Pinna E."/>
            <person name="Peters T."/>
            <person name="Grant K."/>
        </authorList>
    </citation>
    <scope>NUCLEOTIDE SEQUENCE [LARGE SCALE GENOMIC DNA]</scope>
    <source>
        <strain evidence="5">149361</strain>
    </source>
</reference>
<feature type="compositionally biased region" description="Pro residues" evidence="2">
    <location>
        <begin position="80"/>
        <end position="96"/>
    </location>
</feature>
<dbReference type="GO" id="GO:0016788">
    <property type="term" value="F:hydrolase activity, acting on ester bonds"/>
    <property type="evidence" value="ECO:0007669"/>
    <property type="project" value="UniProtKB-ARBA"/>
</dbReference>
<dbReference type="PANTHER" id="PTHR31988:SF19">
    <property type="entry name" value="9-O-ACETYL-N-ACETYLNEURAMINIC ACID DEACETYLASE-RELATED"/>
    <property type="match status" value="1"/>
</dbReference>
<dbReference type="AlphaFoldDB" id="A0A5W2M0C1"/>
<feature type="domain" description="Sialate O-acetylesterase" evidence="3">
    <location>
        <begin position="184"/>
        <end position="303"/>
    </location>
</feature>
<dbReference type="Gene3D" id="3.40.50.1110">
    <property type="entry name" value="SGNH hydrolase"/>
    <property type="match status" value="1"/>
</dbReference>
<comment type="caution">
    <text evidence="5">The sequence shown here is derived from an EMBL/GenBank/DDBJ whole genome shotgun (WGS) entry which is preliminary data.</text>
</comment>
<keyword evidence="1" id="KW-0378">Hydrolase</keyword>
<evidence type="ECO:0000259" key="3">
    <source>
        <dbReference type="Pfam" id="PF03629"/>
    </source>
</evidence>
<dbReference type="Pfam" id="PF20350">
    <property type="entry name" value="DUF6645"/>
    <property type="match status" value="1"/>
</dbReference>
<dbReference type="SUPFAM" id="SSF52266">
    <property type="entry name" value="SGNH hydrolase"/>
    <property type="match status" value="1"/>
</dbReference>
<dbReference type="EMBL" id="AAHIJD010000073">
    <property type="protein sequence ID" value="EBW4471727.1"/>
    <property type="molecule type" value="Genomic_DNA"/>
</dbReference>
<dbReference type="PANTHER" id="PTHR31988">
    <property type="entry name" value="ESTERASE, PUTATIVE (DUF303)-RELATED"/>
    <property type="match status" value="1"/>
</dbReference>
<accession>A0A5W2M0C1</accession>
<evidence type="ECO:0000256" key="2">
    <source>
        <dbReference type="SAM" id="MobiDB-lite"/>
    </source>
</evidence>
<evidence type="ECO:0000313" key="5">
    <source>
        <dbReference type="EMBL" id="EBW4471727.1"/>
    </source>
</evidence>
<gene>
    <name evidence="5" type="ORF">DPK62_24825</name>
</gene>
<dbReference type="Proteomes" id="UP000839639">
    <property type="component" value="Unassembled WGS sequence"/>
</dbReference>
<protein>
    <submittedName>
        <fullName evidence="5">Sialate O-acetylesterase</fullName>
    </submittedName>
</protein>
<sequence length="754" mass="80562">MSDTGNKWESFSVLLGEYTVRAAGGTVLIFDGASEPADDKAATTLTDSPIIFEVKTKLWIKPVSGSPRVFISPSGHSGITPPPDKPPVTPGKPVPPQTDKTPDYWYVIPVAGQSNAMAYGEGLPLPETLDKPHPRIKQLARRATVTPNGEACKYNDIIPLDHCPHDVQDMSRFNHPKADLTKGEYGTVAQALHIAKKLLAYIPDDAGILIVPCCRGGSAFTQGADGVYDAATGATEASARWGVGKPLYQDLIARTKVALDSNPKNQLLAVVWMQGEFDMSGAGYAQQPALFTAMVKQFRTDLADHAGQCPDFNANNVPWICGDTTYYWKDTYPAQYDVVYGAYKNSTEPGVYFVPFMTDENGVNTPTNEPTEDPDVPAVHYYGAASRTGTNWVSGTRPSHFSSRARRNIIPERLATAILLYAGRKSLLAAPSATATATTGNAAGGTRNYAPVTDEFGYNGRRGDGTLPAQGWKTVVDGTFTTPANPDGNGGYILRIARIAGKSWKIEQPVVNPADLIKYGGRLTAKFRLTTALVNNQFAFGFYLLLPAGALPAGVSMTGDGKPCVLSFFVQTDAANINLMQHKAPPNAKTGTFGAYNRNWHTLECLFPGNNSKKVTPVINGVKGTAFDLVNSPATTPENTLQLTSITTGATYGVEFEQFSLQIYRDNGTVTLSSDDTSSYVYFPAGYHGGSVIIPDAKITAGNTVQVVANSAGTISLQPENSNVLINGLPSATTTDTSVTLVQQGGDGKTWVTA</sequence>